<proteinExistence type="predicted"/>
<organism evidence="2 3">
    <name type="scientific">Actinomycetospora straminea</name>
    <dbReference type="NCBI Taxonomy" id="663607"/>
    <lineage>
        <taxon>Bacteria</taxon>
        <taxon>Bacillati</taxon>
        <taxon>Actinomycetota</taxon>
        <taxon>Actinomycetes</taxon>
        <taxon>Pseudonocardiales</taxon>
        <taxon>Pseudonocardiaceae</taxon>
        <taxon>Actinomycetospora</taxon>
    </lineage>
</organism>
<accession>A0ABP9EWH1</accession>
<gene>
    <name evidence="2" type="ORF">GCM10023203_38050</name>
</gene>
<feature type="region of interest" description="Disordered" evidence="1">
    <location>
        <begin position="1"/>
        <end position="35"/>
    </location>
</feature>
<evidence type="ECO:0000313" key="2">
    <source>
        <dbReference type="EMBL" id="GAA4882731.1"/>
    </source>
</evidence>
<keyword evidence="3" id="KW-1185">Reference proteome</keyword>
<evidence type="ECO:0000256" key="1">
    <source>
        <dbReference type="SAM" id="MobiDB-lite"/>
    </source>
</evidence>
<name>A0ABP9EWH1_9PSEU</name>
<protein>
    <submittedName>
        <fullName evidence="2">Uncharacterized protein</fullName>
    </submittedName>
</protein>
<reference evidence="3" key="1">
    <citation type="journal article" date="2019" name="Int. J. Syst. Evol. Microbiol.">
        <title>The Global Catalogue of Microorganisms (GCM) 10K type strain sequencing project: providing services to taxonomists for standard genome sequencing and annotation.</title>
        <authorList>
            <consortium name="The Broad Institute Genomics Platform"/>
            <consortium name="The Broad Institute Genome Sequencing Center for Infectious Disease"/>
            <person name="Wu L."/>
            <person name="Ma J."/>
        </authorList>
    </citation>
    <scope>NUCLEOTIDE SEQUENCE [LARGE SCALE GENOMIC DNA]</scope>
    <source>
        <strain evidence="3">JCM 17983</strain>
    </source>
</reference>
<comment type="caution">
    <text evidence="2">The sequence shown here is derived from an EMBL/GenBank/DDBJ whole genome shotgun (WGS) entry which is preliminary data.</text>
</comment>
<sequence>MTHRDCSPAPPPPAKQFDLNVRAAPPATGDPPRHLDHARRVRAQLPFAPRELALSFASRTAPVSRTAQGTPFYG</sequence>
<dbReference type="EMBL" id="BAABHQ010000010">
    <property type="protein sequence ID" value="GAA4882731.1"/>
    <property type="molecule type" value="Genomic_DNA"/>
</dbReference>
<dbReference type="Proteomes" id="UP001500457">
    <property type="component" value="Unassembled WGS sequence"/>
</dbReference>
<evidence type="ECO:0000313" key="3">
    <source>
        <dbReference type="Proteomes" id="UP001500457"/>
    </source>
</evidence>